<accession>Q8E0Z8</accession>
<keyword evidence="4" id="KW-1185">Reference proteome</keyword>
<feature type="domain" description="Reverse transcriptase" evidence="2">
    <location>
        <begin position="81"/>
        <end position="312"/>
    </location>
</feature>
<dbReference type="KEGG" id="sag:SAG0567"/>
<sequence length="439" mass="51481">MIAQKAINIFEKVQVFQRKIYLSTKADNKRKFGVLYDKVYRKDILKVAWFYVKRNKGSAGIDDFTIEEIEAYGVQKFLDEIEDQLRNKKYQPKAVKRVYIPKANGKKRPLGIPTVRDRVVQTAVKIVIEPIFEADFQEFSYGFRPKRSANQAIREIYKYLNYGCEWVIDADLKGYFDTIPHDKLLLLVKERVTDKSIIKLLSLWLEAGIMEDNQVRSNILGTPQGGVISPLLANIYLNALDRYWKNNRLEGRGHDAHLIRYADDFVILCSNNPKKYYQYAKQRIDKLGLTLNEEKTRIVHATEGFDFLGYTLRKSKSHKSGKYKTYYYPSRKSMKSIKGKVKDVIQTGQHLNLPDVMERLNPMLRGWANYFKAGNSKQHFKSIDNYVIYNLTIMLRKKHKKSGKGWREHPPSWYYNYFGLVCLRKLSTNINDDSQRYGR</sequence>
<evidence type="ECO:0000259" key="2">
    <source>
        <dbReference type="PROSITE" id="PS50878"/>
    </source>
</evidence>
<dbReference type="NCBIfam" id="TIGR04416">
    <property type="entry name" value="group_II_RT_mat"/>
    <property type="match status" value="1"/>
</dbReference>
<dbReference type="InterPro" id="IPR030931">
    <property type="entry name" value="Group_II_RT_mat"/>
</dbReference>
<keyword evidence="3" id="KW-0695">RNA-directed DNA polymerase</keyword>
<dbReference type="Pfam" id="PF00078">
    <property type="entry name" value="RVT_1"/>
    <property type="match status" value="1"/>
</dbReference>
<protein>
    <submittedName>
        <fullName evidence="3">Prophage LambdaSa1, reverse transcriptase/maturase family protein</fullName>
    </submittedName>
</protein>
<dbReference type="InterPro" id="IPR051083">
    <property type="entry name" value="GrpII_Intron_Splice-Mob/Def"/>
</dbReference>
<dbReference type="EMBL" id="AE009948">
    <property type="protein sequence ID" value="AAM99468.1"/>
    <property type="molecule type" value="Genomic_DNA"/>
</dbReference>
<dbReference type="PANTHER" id="PTHR34047:SF8">
    <property type="entry name" value="PROTEIN YKFC"/>
    <property type="match status" value="1"/>
</dbReference>
<dbReference type="AlphaFoldDB" id="Q8E0Z8"/>
<dbReference type="HOGENOM" id="CLU_013584_2_0_9"/>
<name>Q8E0Z8_STRA5</name>
<dbReference type="Pfam" id="PF08388">
    <property type="entry name" value="GIIM"/>
    <property type="match status" value="1"/>
</dbReference>
<dbReference type="PANTHER" id="PTHR34047">
    <property type="entry name" value="NUCLEAR INTRON MATURASE 1, MITOCHONDRIAL-RELATED"/>
    <property type="match status" value="1"/>
</dbReference>
<dbReference type="PATRIC" id="fig|208435.3.peg.563"/>
<keyword evidence="3" id="KW-0548">Nucleotidyltransferase</keyword>
<proteinExistence type="predicted"/>
<organism evidence="3 4">
    <name type="scientific">Streptococcus agalactiae serotype V (strain ATCC BAA-611 / 2603 V/R)</name>
    <dbReference type="NCBI Taxonomy" id="208435"/>
    <lineage>
        <taxon>Bacteria</taxon>
        <taxon>Bacillati</taxon>
        <taxon>Bacillota</taxon>
        <taxon>Bacilli</taxon>
        <taxon>Lactobacillales</taxon>
        <taxon>Streptococcaceae</taxon>
        <taxon>Streptococcus</taxon>
    </lineage>
</organism>
<dbReference type="GO" id="GO:0006974">
    <property type="term" value="P:DNA damage response"/>
    <property type="evidence" value="ECO:0007669"/>
    <property type="project" value="UniProtKB-KW"/>
</dbReference>
<evidence type="ECO:0000256" key="1">
    <source>
        <dbReference type="ARBA" id="ARBA00022763"/>
    </source>
</evidence>
<dbReference type="RefSeq" id="WP_000561483.1">
    <property type="nucleotide sequence ID" value="NC_004116.1"/>
</dbReference>
<reference evidence="3 4" key="1">
    <citation type="journal article" date="2002" name="Proc. Natl. Acad. Sci. U.S.A.">
        <title>Complete genome sequence and comparative genomic analysis of an emerging human pathogen, serotype V Streptococcus agalactiae.</title>
        <authorList>
            <person name="Tettelin H."/>
            <person name="Masignani V."/>
            <person name="Cieslewicz M.J."/>
            <person name="Eisen J.A."/>
            <person name="Peterson S."/>
            <person name="Wessels M.R."/>
            <person name="Paulsen I.T."/>
            <person name="Nelson K.E."/>
            <person name="Margarit I."/>
            <person name="Read T.D."/>
            <person name="Madoff L.C."/>
            <person name="Wolf A.M."/>
            <person name="Beanan M.J."/>
            <person name="Brinkac L.M."/>
            <person name="Daugherty S.C."/>
            <person name="DeBoy R.T."/>
            <person name="Durkin S."/>
            <person name="Kolonay J.F."/>
            <person name="Umayam L.A."/>
            <person name="Madupu R."/>
            <person name="Lewis M.R."/>
            <person name="Radune D."/>
            <person name="Fedorova N.B."/>
            <person name="Scanlan D."/>
            <person name="Khouri H."/>
            <person name="Mulligan S."/>
            <person name="Carty H.A."/>
            <person name="Cline R.T."/>
            <person name="Gill J."/>
            <person name="Scarselli M."/>
            <person name="Mora M."/>
            <person name="Iacobini E.T."/>
            <person name="Brettoni C."/>
            <person name="Galli G."/>
            <person name="Mariani M."/>
            <person name="Vegni F."/>
            <person name="Maione D."/>
            <person name="Rinaudo D."/>
            <person name="Rappuoli R."/>
            <person name="Telford J.L."/>
            <person name="Kasper D.L."/>
            <person name="Grandi G."/>
            <person name="Fraser C.M."/>
        </authorList>
    </citation>
    <scope>NUCLEOTIDE SEQUENCE [LARGE SCALE GENOMIC DNA]</scope>
    <source>
        <strain evidence="4">ATCC BAA-611 / 2603 V/R</strain>
    </source>
</reference>
<dbReference type="Proteomes" id="UP000000821">
    <property type="component" value="Chromosome"/>
</dbReference>
<keyword evidence="3" id="KW-0808">Transferase</keyword>
<dbReference type="PROSITE" id="PS50878">
    <property type="entry name" value="RT_POL"/>
    <property type="match status" value="1"/>
</dbReference>
<dbReference type="InterPro" id="IPR000477">
    <property type="entry name" value="RT_dom"/>
</dbReference>
<keyword evidence="1" id="KW-0227">DNA damage</keyword>
<dbReference type="SUPFAM" id="SSF56672">
    <property type="entry name" value="DNA/RNA polymerases"/>
    <property type="match status" value="1"/>
</dbReference>
<gene>
    <name evidence="3" type="ordered locus">SAG0567</name>
</gene>
<evidence type="ECO:0000313" key="4">
    <source>
        <dbReference type="Proteomes" id="UP000000821"/>
    </source>
</evidence>
<dbReference type="InterPro" id="IPR013597">
    <property type="entry name" value="Mat_intron_G2"/>
</dbReference>
<dbReference type="STRING" id="208435.SAG0567"/>
<evidence type="ECO:0000313" key="3">
    <source>
        <dbReference type="EMBL" id="AAM99468.1"/>
    </source>
</evidence>
<dbReference type="GO" id="GO:0003964">
    <property type="term" value="F:RNA-directed DNA polymerase activity"/>
    <property type="evidence" value="ECO:0007669"/>
    <property type="project" value="UniProtKB-KW"/>
</dbReference>
<dbReference type="InterPro" id="IPR043502">
    <property type="entry name" value="DNA/RNA_pol_sf"/>
</dbReference>
<dbReference type="CDD" id="cd01651">
    <property type="entry name" value="RT_G2_intron"/>
    <property type="match status" value="1"/>
</dbReference>
<dbReference type="OrthoDB" id="9793236at2"/>